<dbReference type="InterPro" id="IPR018763">
    <property type="entry name" value="DUF2334"/>
</dbReference>
<dbReference type="Proteomes" id="UP001589776">
    <property type="component" value="Unassembled WGS sequence"/>
</dbReference>
<organism evidence="2 3">
    <name type="scientific">Paenibacillus chartarius</name>
    <dbReference type="NCBI Taxonomy" id="747481"/>
    <lineage>
        <taxon>Bacteria</taxon>
        <taxon>Bacillati</taxon>
        <taxon>Bacillota</taxon>
        <taxon>Bacilli</taxon>
        <taxon>Bacillales</taxon>
        <taxon>Paenibacillaceae</taxon>
        <taxon>Paenibacillus</taxon>
    </lineage>
</organism>
<sequence length="569" mass="62586">MKRRWWIRAAVGAAVLLLGTGAAICTVTFTGANSFPNVNKRHAMLRLEDIGPGGAYGSLEGLGKLRAVLDFIKAEQIPYHIAVIPRMMSTAPDGSWRERGIDDPNPDFVTASLVRLLQESQRSGGVLGMHGYSHQAGESARPDDGHVSGTGAEFKVKEIPETYEADYAAERIRRSFAAFAGAGLRPAFWESPHYDDTREQERVFRSYIGLLYQPDLFSLRSFKDLTAYDSVNSYEGDSLGSVYIPAPFKYVSDEASVDRKLDQAAKDNGLASLYFHPFLEFSHLEQATSSQGMPLEQDGLPLYRYKPGAEASPLHRLLSGFRQQGYRWMSLHDIVPFTPAHRVTLPPGTKADRLLFGDVTGGGHADVVVREEHRILVIPGTYTGPRNRPQEASEVWLKAVFAPEEELLLYDVNGDGRDDLLANNRSTGEARAALAEDRRFAEPSEYKQLPASLTGLVAGAGRVGKAVPPALPPSPRPTGSVQGLEADTNSDGRADWIEYEAAAGVWRIYEQTEDGQFRQLDNDFGPWAQGKERIAFTADFDGNGKSDIASFDENNHVLDIALSFRGHTP</sequence>
<reference evidence="2 3" key="1">
    <citation type="submission" date="2024-09" db="EMBL/GenBank/DDBJ databases">
        <authorList>
            <person name="Sun Q."/>
            <person name="Mori K."/>
        </authorList>
    </citation>
    <scope>NUCLEOTIDE SEQUENCE [LARGE SCALE GENOMIC DNA]</scope>
    <source>
        <strain evidence="2 3">CCM 7759</strain>
    </source>
</reference>
<keyword evidence="3" id="KW-1185">Reference proteome</keyword>
<dbReference type="RefSeq" id="WP_377471060.1">
    <property type="nucleotide sequence ID" value="NZ_JBHLWN010000060.1"/>
</dbReference>
<gene>
    <name evidence="2" type="ORF">ACFFK0_14920</name>
</gene>
<evidence type="ECO:0000313" key="2">
    <source>
        <dbReference type="EMBL" id="MFC0213735.1"/>
    </source>
</evidence>
<dbReference type="InterPro" id="IPR011330">
    <property type="entry name" value="Glyco_hydro/deAcase_b/a-brl"/>
</dbReference>
<comment type="caution">
    <text evidence="2">The sequence shown here is derived from an EMBL/GenBank/DDBJ whole genome shotgun (WGS) entry which is preliminary data.</text>
</comment>
<protein>
    <submittedName>
        <fullName evidence="2">DUF2334 domain-containing protein</fullName>
    </submittedName>
</protein>
<feature type="region of interest" description="Disordered" evidence="1">
    <location>
        <begin position="467"/>
        <end position="488"/>
    </location>
</feature>
<evidence type="ECO:0000313" key="3">
    <source>
        <dbReference type="Proteomes" id="UP001589776"/>
    </source>
</evidence>
<dbReference type="SUPFAM" id="SSF88713">
    <property type="entry name" value="Glycoside hydrolase/deacetylase"/>
    <property type="match status" value="1"/>
</dbReference>
<proteinExistence type="predicted"/>
<evidence type="ECO:0000256" key="1">
    <source>
        <dbReference type="SAM" id="MobiDB-lite"/>
    </source>
</evidence>
<dbReference type="InterPro" id="IPR028994">
    <property type="entry name" value="Integrin_alpha_N"/>
</dbReference>
<name>A0ABV6DM56_9BACL</name>
<dbReference type="EMBL" id="JBHLWN010000060">
    <property type="protein sequence ID" value="MFC0213735.1"/>
    <property type="molecule type" value="Genomic_DNA"/>
</dbReference>
<dbReference type="SUPFAM" id="SSF69318">
    <property type="entry name" value="Integrin alpha N-terminal domain"/>
    <property type="match status" value="1"/>
</dbReference>
<dbReference type="Gene3D" id="3.20.20.370">
    <property type="entry name" value="Glycoside hydrolase/deacetylase"/>
    <property type="match status" value="1"/>
</dbReference>
<dbReference type="Pfam" id="PF10096">
    <property type="entry name" value="DUF2334"/>
    <property type="match status" value="1"/>
</dbReference>
<accession>A0ABV6DM56</accession>